<evidence type="ECO:0000259" key="6">
    <source>
        <dbReference type="Pfam" id="PF01408"/>
    </source>
</evidence>
<dbReference type="AlphaFoldDB" id="A0A6A6VII8"/>
<dbReference type="Gene3D" id="3.40.50.720">
    <property type="entry name" value="NAD(P)-binding Rossmann-like Domain"/>
    <property type="match status" value="1"/>
</dbReference>
<feature type="domain" description="Gfo/Idh/MocA-like oxidoreductase N-terminal" evidence="6">
    <location>
        <begin position="43"/>
        <end position="170"/>
    </location>
</feature>
<dbReference type="Gene3D" id="3.30.360.10">
    <property type="entry name" value="Dihydrodipicolinate Reductase, domain 2"/>
    <property type="match status" value="1"/>
</dbReference>
<evidence type="ECO:0000313" key="9">
    <source>
        <dbReference type="Proteomes" id="UP000799440"/>
    </source>
</evidence>
<feature type="domain" description="GFO/IDH/MocA-like oxidoreductase" evidence="7">
    <location>
        <begin position="183"/>
        <end position="324"/>
    </location>
</feature>
<dbReference type="PANTHER" id="PTHR22604:SF115">
    <property type="entry name" value="DIHYDRODIOL DEHYDROGENASE, PUTATIVE (AFU_ORTHOLOGUE AFUA_1G07520)-RELATED"/>
    <property type="match status" value="1"/>
</dbReference>
<dbReference type="SUPFAM" id="SSF55347">
    <property type="entry name" value="Glyceraldehyde-3-phosphate dehydrogenase-like, C-terminal domain"/>
    <property type="match status" value="1"/>
</dbReference>
<evidence type="ECO:0000256" key="5">
    <source>
        <dbReference type="ARBA" id="ARBA00049233"/>
    </source>
</evidence>
<dbReference type="Proteomes" id="UP000799440">
    <property type="component" value="Unassembled WGS sequence"/>
</dbReference>
<proteinExistence type="inferred from homology"/>
<comment type="catalytic activity">
    <reaction evidence="5">
        <text>D-xylose + NADP(+) = D-xylono-1,5-lactone + NADPH + H(+)</text>
        <dbReference type="Rhea" id="RHEA:22000"/>
        <dbReference type="ChEBI" id="CHEBI:15378"/>
        <dbReference type="ChEBI" id="CHEBI:15867"/>
        <dbReference type="ChEBI" id="CHEBI:53455"/>
        <dbReference type="ChEBI" id="CHEBI:57783"/>
        <dbReference type="ChEBI" id="CHEBI:58349"/>
        <dbReference type="EC" id="1.1.1.179"/>
    </reaction>
</comment>
<dbReference type="GO" id="GO:0047837">
    <property type="term" value="F:D-xylose 1-dehydrogenase (NADP+) activity"/>
    <property type="evidence" value="ECO:0007669"/>
    <property type="project" value="UniProtKB-EC"/>
</dbReference>
<gene>
    <name evidence="8" type="ORF">M011DRAFT_465611</name>
</gene>
<organism evidence="8 9">
    <name type="scientific">Sporormia fimetaria CBS 119925</name>
    <dbReference type="NCBI Taxonomy" id="1340428"/>
    <lineage>
        <taxon>Eukaryota</taxon>
        <taxon>Fungi</taxon>
        <taxon>Dikarya</taxon>
        <taxon>Ascomycota</taxon>
        <taxon>Pezizomycotina</taxon>
        <taxon>Dothideomycetes</taxon>
        <taxon>Pleosporomycetidae</taxon>
        <taxon>Pleosporales</taxon>
        <taxon>Sporormiaceae</taxon>
        <taxon>Sporormia</taxon>
    </lineage>
</organism>
<evidence type="ECO:0000256" key="2">
    <source>
        <dbReference type="ARBA" id="ARBA00023002"/>
    </source>
</evidence>
<evidence type="ECO:0000259" key="7">
    <source>
        <dbReference type="Pfam" id="PF22725"/>
    </source>
</evidence>
<protein>
    <recommendedName>
        <fullName evidence="3">D-xylose 1-dehydrogenase (NADP(+), D-xylono-1,5-lactone-forming)</fullName>
        <ecNumber evidence="3">1.1.1.179</ecNumber>
    </recommendedName>
    <alternativeName>
        <fullName evidence="4">D-xylose-NADP dehydrogenase</fullName>
    </alternativeName>
</protein>
<keyword evidence="2" id="KW-0560">Oxidoreductase</keyword>
<dbReference type="SUPFAM" id="SSF51735">
    <property type="entry name" value="NAD(P)-binding Rossmann-fold domains"/>
    <property type="match status" value="1"/>
</dbReference>
<evidence type="ECO:0000256" key="3">
    <source>
        <dbReference type="ARBA" id="ARBA00038984"/>
    </source>
</evidence>
<dbReference type="Pfam" id="PF22725">
    <property type="entry name" value="GFO_IDH_MocA_C3"/>
    <property type="match status" value="1"/>
</dbReference>
<dbReference type="InterPro" id="IPR055170">
    <property type="entry name" value="GFO_IDH_MocA-like_dom"/>
</dbReference>
<sequence length="435" mass="47603">MTWEIKGSCIEEYDNYAPTNTTHNHSLTVSSITHTMSSPKVVRWGICATGGIATTFTKDLLVDPTTRGVKHIKHTVVAAASSSSQSRAEQFLKDTGCPKDAKAYGSYEELVKDPNVDIIYVATPHSHHYQNAMLALEAGKNVLCEKAFTVNAAQAKELARKAKEKNLFLMEAVWTRYFPLSVYVREQITSGRIGPVARVLSDNSLAADPEKSFSDGKHRLVNPDLAGGALLDLGIYSLTWVFQTLYHTQPEKTRKPPKVLAALKQYGPTKAADETTTMILSFPRSEEEGGEAHAVATTSLRVASFPGGLKDVPAIRIQGPKGEIQVFGPAYRPERTRVILKDGSVEEKDWPQPGPGKGSGWYNGFGGGKNDEGEGHGMFWEADEAATAIVEGRKEGNYEGLDESIVIMETMDEVRRQGGLEYPEKIETTKFPAPV</sequence>
<name>A0A6A6VII8_9PLEO</name>
<dbReference type="InterPro" id="IPR036291">
    <property type="entry name" value="NAD(P)-bd_dom_sf"/>
</dbReference>
<dbReference type="GO" id="GO:0000166">
    <property type="term" value="F:nucleotide binding"/>
    <property type="evidence" value="ECO:0007669"/>
    <property type="project" value="InterPro"/>
</dbReference>
<accession>A0A6A6VII8</accession>
<dbReference type="InterPro" id="IPR050984">
    <property type="entry name" value="Gfo/Idh/MocA_domain"/>
</dbReference>
<dbReference type="PANTHER" id="PTHR22604">
    <property type="entry name" value="OXIDOREDUCTASES"/>
    <property type="match status" value="1"/>
</dbReference>
<evidence type="ECO:0000256" key="4">
    <source>
        <dbReference type="ARBA" id="ARBA00042988"/>
    </source>
</evidence>
<evidence type="ECO:0000313" key="8">
    <source>
        <dbReference type="EMBL" id="KAF2749963.1"/>
    </source>
</evidence>
<evidence type="ECO:0000256" key="1">
    <source>
        <dbReference type="ARBA" id="ARBA00010928"/>
    </source>
</evidence>
<dbReference type="Pfam" id="PF01408">
    <property type="entry name" value="GFO_IDH_MocA"/>
    <property type="match status" value="1"/>
</dbReference>
<dbReference type="EC" id="1.1.1.179" evidence="3"/>
<comment type="similarity">
    <text evidence="1">Belongs to the Gfo/Idh/MocA family.</text>
</comment>
<reference evidence="8" key="1">
    <citation type="journal article" date="2020" name="Stud. Mycol.">
        <title>101 Dothideomycetes genomes: a test case for predicting lifestyles and emergence of pathogens.</title>
        <authorList>
            <person name="Haridas S."/>
            <person name="Albert R."/>
            <person name="Binder M."/>
            <person name="Bloem J."/>
            <person name="Labutti K."/>
            <person name="Salamov A."/>
            <person name="Andreopoulos B."/>
            <person name="Baker S."/>
            <person name="Barry K."/>
            <person name="Bills G."/>
            <person name="Bluhm B."/>
            <person name="Cannon C."/>
            <person name="Castanera R."/>
            <person name="Culley D."/>
            <person name="Daum C."/>
            <person name="Ezra D."/>
            <person name="Gonzalez J."/>
            <person name="Henrissat B."/>
            <person name="Kuo A."/>
            <person name="Liang C."/>
            <person name="Lipzen A."/>
            <person name="Lutzoni F."/>
            <person name="Magnuson J."/>
            <person name="Mondo S."/>
            <person name="Nolan M."/>
            <person name="Ohm R."/>
            <person name="Pangilinan J."/>
            <person name="Park H.-J."/>
            <person name="Ramirez L."/>
            <person name="Alfaro M."/>
            <person name="Sun H."/>
            <person name="Tritt A."/>
            <person name="Yoshinaga Y."/>
            <person name="Zwiers L.-H."/>
            <person name="Turgeon B."/>
            <person name="Goodwin S."/>
            <person name="Spatafora J."/>
            <person name="Crous P."/>
            <person name="Grigoriev I."/>
        </authorList>
    </citation>
    <scope>NUCLEOTIDE SEQUENCE</scope>
    <source>
        <strain evidence="8">CBS 119925</strain>
    </source>
</reference>
<dbReference type="OrthoDB" id="2129491at2759"/>
<keyword evidence="9" id="KW-1185">Reference proteome</keyword>
<dbReference type="EMBL" id="MU006565">
    <property type="protein sequence ID" value="KAF2749963.1"/>
    <property type="molecule type" value="Genomic_DNA"/>
</dbReference>
<dbReference type="InterPro" id="IPR000683">
    <property type="entry name" value="Gfo/Idh/MocA-like_OxRdtase_N"/>
</dbReference>